<name>A0A443SVH5_9ACAR</name>
<feature type="compositionally biased region" description="Acidic residues" evidence="10">
    <location>
        <begin position="4426"/>
        <end position="4442"/>
    </location>
</feature>
<feature type="compositionally biased region" description="Polar residues" evidence="10">
    <location>
        <begin position="4538"/>
        <end position="4555"/>
    </location>
</feature>
<feature type="compositionally biased region" description="Basic and acidic residues" evidence="10">
    <location>
        <begin position="4334"/>
        <end position="4367"/>
    </location>
</feature>
<feature type="compositionally biased region" description="Acidic residues" evidence="10">
    <location>
        <begin position="4215"/>
        <end position="4230"/>
    </location>
</feature>
<keyword evidence="8 9" id="KW-0539">Nucleus</keyword>
<feature type="compositionally biased region" description="Basic and acidic residues" evidence="10">
    <location>
        <begin position="4180"/>
        <end position="4191"/>
    </location>
</feature>
<dbReference type="InterPro" id="IPR016024">
    <property type="entry name" value="ARM-type_fold"/>
</dbReference>
<dbReference type="GO" id="GO:0016887">
    <property type="term" value="F:ATP hydrolysis activity"/>
    <property type="evidence" value="ECO:0007669"/>
    <property type="project" value="InterPro"/>
</dbReference>
<dbReference type="InterPro" id="IPR041190">
    <property type="entry name" value="Midasin_AAA_lid_5"/>
</dbReference>
<dbReference type="InterPro" id="IPR012099">
    <property type="entry name" value="Midasin"/>
</dbReference>
<dbReference type="Proteomes" id="UP000288716">
    <property type="component" value="Unassembled WGS sequence"/>
</dbReference>
<feature type="domain" description="VWFA" evidence="11">
    <location>
        <begin position="4781"/>
        <end position="4976"/>
    </location>
</feature>
<dbReference type="InterPro" id="IPR011704">
    <property type="entry name" value="ATPase_dyneun-rel_AAA"/>
</dbReference>
<dbReference type="Pfam" id="PF17867">
    <property type="entry name" value="AAA_lid_7"/>
    <property type="match status" value="3"/>
</dbReference>
<evidence type="ECO:0000256" key="10">
    <source>
        <dbReference type="SAM" id="MobiDB-lite"/>
    </source>
</evidence>
<dbReference type="FunFam" id="3.40.50.410:FF:000028">
    <property type="entry name" value="Midasin"/>
    <property type="match status" value="1"/>
</dbReference>
<keyword evidence="5 9" id="KW-0547">Nucleotide-binding</keyword>
<dbReference type="Pfam" id="PF07728">
    <property type="entry name" value="AAA_5"/>
    <property type="match status" value="7"/>
</dbReference>
<dbReference type="SUPFAM" id="SSF52540">
    <property type="entry name" value="P-loop containing nucleoside triphosphate hydrolases"/>
    <property type="match status" value="6"/>
</dbReference>
<gene>
    <name evidence="12" type="ORF">B4U80_01128</name>
</gene>
<comment type="function">
    <text evidence="9">Nuclear chaperone required for maturation and nuclear export of pre-60S ribosome subunits.</text>
</comment>
<dbReference type="SUPFAM" id="SSF48371">
    <property type="entry name" value="ARM repeat"/>
    <property type="match status" value="1"/>
</dbReference>
<evidence type="ECO:0000256" key="5">
    <source>
        <dbReference type="ARBA" id="ARBA00022741"/>
    </source>
</evidence>
<feature type="compositionally biased region" description="Basic and acidic residues" evidence="10">
    <location>
        <begin position="4603"/>
        <end position="4634"/>
    </location>
</feature>
<dbReference type="GO" id="GO:0030687">
    <property type="term" value="C:preribosome, large subunit precursor"/>
    <property type="evidence" value="ECO:0007669"/>
    <property type="project" value="TreeGrafter"/>
</dbReference>
<dbReference type="EMBL" id="NCKV01000144">
    <property type="protein sequence ID" value="RWS31507.1"/>
    <property type="molecule type" value="Genomic_DNA"/>
</dbReference>
<dbReference type="SUPFAM" id="SSF53300">
    <property type="entry name" value="vWA-like"/>
    <property type="match status" value="1"/>
</dbReference>
<comment type="similarity">
    <text evidence="3 9">Belongs to the midasin family.</text>
</comment>
<feature type="compositionally biased region" description="Basic and acidic residues" evidence="10">
    <location>
        <begin position="4579"/>
        <end position="4595"/>
    </location>
</feature>
<evidence type="ECO:0000256" key="9">
    <source>
        <dbReference type="PIRNR" id="PIRNR010340"/>
    </source>
</evidence>
<feature type="compositionally biased region" description="Polar residues" evidence="10">
    <location>
        <begin position="4468"/>
        <end position="4478"/>
    </location>
</feature>
<dbReference type="PANTHER" id="PTHR48103">
    <property type="entry name" value="MIDASIN-RELATED"/>
    <property type="match status" value="1"/>
</dbReference>
<dbReference type="InterPro" id="IPR003593">
    <property type="entry name" value="AAA+_ATPase"/>
</dbReference>
<dbReference type="PROSITE" id="PS50234">
    <property type="entry name" value="VWFA"/>
    <property type="match status" value="1"/>
</dbReference>
<keyword evidence="13" id="KW-1185">Reference proteome</keyword>
<dbReference type="Gene3D" id="3.40.50.410">
    <property type="entry name" value="von Willebrand factor, type A domain"/>
    <property type="match status" value="1"/>
</dbReference>
<dbReference type="InterPro" id="IPR002035">
    <property type="entry name" value="VWF_A"/>
</dbReference>
<feature type="compositionally biased region" description="Acidic residues" evidence="10">
    <location>
        <begin position="4279"/>
        <end position="4292"/>
    </location>
</feature>
<dbReference type="SMART" id="SM00327">
    <property type="entry name" value="VWA"/>
    <property type="match status" value="1"/>
</dbReference>
<keyword evidence="6 9" id="KW-0067">ATP-binding</keyword>
<dbReference type="OrthoDB" id="422220at2759"/>
<dbReference type="InterPro" id="IPR027417">
    <property type="entry name" value="P-loop_NTPase"/>
</dbReference>
<proteinExistence type="inferred from homology"/>
<dbReference type="InterPro" id="IPR036465">
    <property type="entry name" value="vWFA_dom_sf"/>
</dbReference>
<evidence type="ECO:0000256" key="6">
    <source>
        <dbReference type="ARBA" id="ARBA00022840"/>
    </source>
</evidence>
<evidence type="ECO:0000256" key="3">
    <source>
        <dbReference type="ARBA" id="ARBA00007188"/>
    </source>
</evidence>
<evidence type="ECO:0000259" key="11">
    <source>
        <dbReference type="PROSITE" id="PS50234"/>
    </source>
</evidence>
<keyword evidence="7 9" id="KW-0143">Chaperone</keyword>
<dbReference type="CDD" id="cd00009">
    <property type="entry name" value="AAA"/>
    <property type="match status" value="2"/>
</dbReference>
<feature type="region of interest" description="Disordered" evidence="10">
    <location>
        <begin position="4164"/>
        <end position="4639"/>
    </location>
</feature>
<evidence type="ECO:0000313" key="12">
    <source>
        <dbReference type="EMBL" id="RWS31507.1"/>
    </source>
</evidence>
<evidence type="ECO:0000256" key="8">
    <source>
        <dbReference type="ARBA" id="ARBA00023242"/>
    </source>
</evidence>
<feature type="compositionally biased region" description="Polar residues" evidence="10">
    <location>
        <begin position="4445"/>
        <end position="4457"/>
    </location>
</feature>
<dbReference type="GO" id="GO:0000027">
    <property type="term" value="P:ribosomal large subunit assembly"/>
    <property type="evidence" value="ECO:0007669"/>
    <property type="project" value="InterPro"/>
</dbReference>
<evidence type="ECO:0000256" key="4">
    <source>
        <dbReference type="ARBA" id="ARBA00017143"/>
    </source>
</evidence>
<evidence type="ECO:0000256" key="1">
    <source>
        <dbReference type="ARBA" id="ARBA00004604"/>
    </source>
</evidence>
<accession>A0A443SVH5</accession>
<dbReference type="PANTHER" id="PTHR48103:SF2">
    <property type="entry name" value="MIDASIN"/>
    <property type="match status" value="1"/>
</dbReference>
<dbReference type="STRING" id="299467.A0A443SVH5"/>
<feature type="compositionally biased region" description="Basic and acidic residues" evidence="10">
    <location>
        <begin position="4523"/>
        <end position="4537"/>
    </location>
</feature>
<dbReference type="VEuPathDB" id="VectorBase:LDEU000535"/>
<dbReference type="Gene3D" id="3.40.50.300">
    <property type="entry name" value="P-loop containing nucleotide triphosphate hydrolases"/>
    <property type="match status" value="6"/>
</dbReference>
<evidence type="ECO:0000256" key="2">
    <source>
        <dbReference type="ARBA" id="ARBA00004642"/>
    </source>
</evidence>
<feature type="compositionally biased region" description="Acidic residues" evidence="10">
    <location>
        <begin position="4380"/>
        <end position="4415"/>
    </location>
</feature>
<feature type="compositionally biased region" description="Basic and acidic residues" evidence="10">
    <location>
        <begin position="4307"/>
        <end position="4316"/>
    </location>
</feature>
<feature type="compositionally biased region" description="Acidic residues" evidence="10">
    <location>
        <begin position="4241"/>
        <end position="4251"/>
    </location>
</feature>
<protein>
    <recommendedName>
        <fullName evidence="4 9">Midasin</fullName>
    </recommendedName>
</protein>
<dbReference type="FunFam" id="3.40.50.300:FF:000582">
    <property type="entry name" value="Midasin"/>
    <property type="match status" value="1"/>
</dbReference>
<feature type="compositionally biased region" description="Acidic residues" evidence="10">
    <location>
        <begin position="4317"/>
        <end position="4333"/>
    </location>
</feature>
<dbReference type="PIRSF" id="PIRSF010340">
    <property type="entry name" value="Midasin"/>
    <property type="match status" value="1"/>
</dbReference>
<dbReference type="GO" id="GO:0000055">
    <property type="term" value="P:ribosomal large subunit export from nucleus"/>
    <property type="evidence" value="ECO:0007669"/>
    <property type="project" value="TreeGrafter"/>
</dbReference>
<reference evidence="12 13" key="1">
    <citation type="journal article" date="2018" name="Gigascience">
        <title>Genomes of trombidid mites reveal novel predicted allergens and laterally-transferred genes associated with secondary metabolism.</title>
        <authorList>
            <person name="Dong X."/>
            <person name="Chaisiri K."/>
            <person name="Xia D."/>
            <person name="Armstrong S.D."/>
            <person name="Fang Y."/>
            <person name="Donnelly M.J."/>
            <person name="Kadowaki T."/>
            <person name="McGarry J.W."/>
            <person name="Darby A.C."/>
            <person name="Makepeace B.L."/>
        </authorList>
    </citation>
    <scope>NUCLEOTIDE SEQUENCE [LARGE SCALE GENOMIC DNA]</scope>
    <source>
        <strain evidence="12">UoL-UT</strain>
    </source>
</reference>
<dbReference type="Pfam" id="PF17865">
    <property type="entry name" value="AAA_lid_5"/>
    <property type="match status" value="1"/>
</dbReference>
<comment type="subcellular location">
    <subcellularLocation>
        <location evidence="1">Nucleus</location>
        <location evidence="1">Nucleolus</location>
    </subcellularLocation>
    <subcellularLocation>
        <location evidence="2">Nucleus</location>
        <location evidence="2">Nucleoplasm</location>
    </subcellularLocation>
</comment>
<comment type="caution">
    <text evidence="12">The sequence shown here is derived from an EMBL/GenBank/DDBJ whole genome shotgun (WGS) entry which is preliminary data.</text>
</comment>
<evidence type="ECO:0000256" key="7">
    <source>
        <dbReference type="ARBA" id="ARBA00023186"/>
    </source>
</evidence>
<dbReference type="InterPro" id="IPR040848">
    <property type="entry name" value="AAA_lid_7"/>
</dbReference>
<dbReference type="FunFam" id="3.40.50.300:FF:000142">
    <property type="entry name" value="Midasin"/>
    <property type="match status" value="2"/>
</dbReference>
<dbReference type="GO" id="GO:0005524">
    <property type="term" value="F:ATP binding"/>
    <property type="evidence" value="ECO:0007669"/>
    <property type="project" value="UniProtKB-KW"/>
</dbReference>
<sequence>MKLKSSLRQFLDSIDKRLQSDETQRLQKLSTSPSWSSSDKQSILQCLANLLCDENLTNSVASHFRQLLKELLVRIKRSGTSEQNMFIILSKLIGYYADANEFVITYFSNNSYSPFEQIKHSKRRKFDDNENISQLKLLTAALSYLCFDAEWSLATWNWSPIYFFLESENSDVRFLAMQCLRILSSMNDRDFFQWTSKNFDSETEINLREKYNFLFCNRKMDTSVHESVSSAEEETCLLSSEDFCDDLIPVRDVLLFREKNDVSFDKHNFVEISSLEEHLKSIALSVSFGEPVLIEGPVGCGKTSLIEYLAQCTDRVNPPFVTKIQISGQIDGKQLIGAHCCTDIPGEFIWKPGPLTECFLNGHWLLIEDIDCAPADVSSILSTVIKTKSLSSVIGYPSTNCSMHENFRLFFTRRLLGSHSETHFSQNDIYKMCNVITLQAMNKDELSVVINSLWPKLKPITEKLLEIYFLIQETDMNSQSFSFVTTSSRHVTLRDLLKWCTRINEEFRVNSDKSTLNLFLNACDCFLHSLPSIENRLVCAEKLGAKLNIATLNSRSLIAQRKPDIQINSNSVIIGRIKLNKKCDELVTADVSKPFFAYTRQSLNLLEKIGVCVYHNEPVLLVGETGTGKTSSIQYLAHLLNKKLVVVNMNQQSDTCDLLGGYKPVEFKIIVQPLRSEFEELFTLTFNVSENAKFLNHVSDCFHTNKWSNLFSLMMHVQKKATLKILADASLTTRWKDLGSKISRLQALGSNNPILGFSYVEGSLVKAMTSGQWILLDEINLAEMETLQCLSLILDSQNDRLSLFEKTDDQPLKRHPDFRLFACMNPATDVGKKELPLGIRNRFTEFFVEDLENEPDLRILVHTYLEGLISSPKVDSIVNLYLKLKKGTDHNFCDVSGVRPNFSLRTLCRALRVSSSNPCANIQRSLFEAFSLSFLTQLNQASHILVQSLITSYILEKNAASIKKSQIPKPTNSDETVFCEGYWISKGPKLPHVNSDYILTASVRRNIQDLARIVSLGKSFPILIQGETSVGKTSLIRWLAEATGNVCVRVNNHEHTDLQEYVGTYCVDSNGKLFFKEGILVEAMRKGFWIILDELNLASTEVLEALNRVLDDNRELFIPEKQEVIKAHDKFILFATQNPPESYGGRKMLSRAFRNRFVELHFDEIPCNELEVILHEKCRLPPSYAKKMVGVLSDLRVRRRESGVFFGKHSFITLRDLFRWGQRYRKTADECQETFHDWDLYLANEGYLLLASRVRKIEESQVVQEVLETRFKRKLDMSAYFDARFKTIFLENDVPCDFNHLVWTENLKRLAVLMFEALKHKEPVLLIGDTGCGKTTMCQLYSAIKQLPFFALNCHLHTESADFLGSLRPVRVHDGDNNRLFEWVDGPLIDAMQQGGVFLVDEISLADDSVLERLNSVLEPERTLLLSERALETYETSEDSSLVVTAKDTFVFVATMNPGGDYGKKELSPALRNRFTEIWCHSEVKRENIEMIVKHNLKDWVDLKGSVCEVVSNFFTWFQGLKGSLHISVRDILSVVQFINQVTNPLGVCPLTSITATYHSMCMVIIDSIGSGNSLFVNPETVKVECEQFLQSVISSSYKGCEMTYLKECNIDSEIYFGISPFYISKHEKWNRVEQKENFVFDSANATSNTLKLLRAMQISKPLLLEGAPGVGKTSLVQAVAKLTGHKIVRINLSEQTDIGDLFGADLPVEGSEGAFSWRDGPLLQALKSEGTWIVLDELNLASQSVLEGLNACLDHRGEIYIPELGKSFLVNKNATRIFACQNPYRQGGSRKGLPQSFLNRFSIVYIHSLTSEDLTCIISSVFANIPKEIIFNMVLFNQQVINYFESSEHQSSDVQYEFNLRDMFRWCELIQNLNLENIQKKVDYSMNLIYIKRLRSLEERLVVKKIYEEVFSTNLTENSSDYNITKSFIRFGNSLFNRDNYSLPVEDFRLLHKQLPYVETLIKCLEMNWMAILVGGYGVGKTTLVSLVAALTGRSLKTISVNPEMDATDLLGGFEQQDLLRHLLPLEKRFWKLLQNALKARIFENSDPSTSTKLLNFWYSFVKSCKQMELDTVTILALSNQMENILRESIQENITNKSELNIFLNDLDRLKSRCTTARIAGSGTFEWVDSVLVNALKTGDWVLIDEANLCAPCVLDRLNSILEPNGSLVLNEKGVVDGELCTIIPHKNFRLILAMNPANGELSRAMRNRGIEIFVSSDVNQRDIEVQLQKIGFNNQNVLSTLLTRYQSFVENEGDTILAETCFLKYCRRLSFEIHRGFCFEQELKEAFHDHSQTYGESSDLQCTIGDVSLSSSKTDLFLFNDKLVHHFSSDIAVPNFSAIFENTQKQLYIENASISDFYLRKMLLSQLKRNINNSANVYCSAIKNLVETVGREKYAIFDLEEFPIEVRSVDILWGTLTRNICATQLQRIERHLNSWLLLCFCEKMVGVQKIDGSNTNSLVSLCESQASFSQSFEFVKYIKQLISFLDTKVFGAILQVQPLNDELSKIRRLLYWFQHLYLLCVLENAATTRDEFLVLWTILNEKLIPQMNHFINLKQEPVLLNITNCFDMNSCEDERFYRQISRHNTCTSLFRCLSGAHLFRKLNEVCSVLVSMPNLRDLSTNWFVKLSDLYANIEESDNHTIISEETDKIVSNIKSLNASSADENDDVKLVSILNTRNLFVNKQLTPLWNLCFCCTRSDDLIHKSNRSLAIAMDNELLIHPLHLYFLRNPDFNSISVMFLHYLLDFDRLTNQKIFTYWLNGESFVEANNRAEKTIDVDGFTVECSLNISKICLNLMRSSFSLGISRSRTRQLNKLKQFLCFNHQYLTTENCFNLCHSHRKLVQEWCSYIDQCCGGMQYRFNSLISKGSKILIDNEVNTNDCGFAFCLVGFGSSHLFAPLTSVDPILRNNYKLKHYEMEMSYINVELRLRELFSRWKVGNNSSSVMSEIFVGDLQKRKTELESKIEKLKKKYRIRDNVAQYHKLRTSVKHFLDTILSEKTFLDFIDCMKQENLSISDCKKMLRKSLQLQTSISNFCSQMLNTYPDYFDLLNNFLIGVNITLRGIKIMTHYLNKKLMLHQWNLVNEAEFEKFLVSLGSFSNIDPLLKAKQCLETIKWMRHLPNMNTQFPKATVTLFKSAFLELQNAAIFRYSKSSVVKLMLTVVDAFCNAWKVEEEKRAAKKEEEEALYKFKVSSFEGELPEEEQEKVDIAVLFPSFMEDYEDLIATDVLATKLNNVSVSENLSQNNSGDFLEIFEANNQLLRKLSNVDCGVNNPDYITSYKLRYQLLYSFLEYSKFAFGPNIDTNLIEGHILMCHNELTKSNDEDKLKENVNFNIYKDSVPVEFEIGCKLLQQIEQRICEILTEFPEHPTLRKLLHILNRMLGFSVRDSSIMKLVTGFELFLEEANEWENRAHRGISLRNELSEMTSLIIRWRTMELNNWTVCLDSVHKTFENEQLLKWWFHFYSTLTALLNEEMPVSSTLREFVSYTRRFLEESKLGEFPVRLNLLHRFSQFVAIFENNSNHIVIGNILHNMFTFYKQFETSVTEKITKEKGLIEKEAKDFVKIMRWSDRNFYTVKSDVAKSHKSIYRFMKNYKKALNQPSLIGATFFEKTKSNQPCNLSIDKPAVIHRDLFTSEEFGDHKHLSKAPVYFKKVVKFSKRIIISTDKLEREINSVNNLSTTIIETLLAFEKQELPNQLTDKEKWKKAVRQLQHSKQQSLAELWKELTYNGLSFKLGSQHFLTFDINDVLLNTNLLRESKTLSADCLNNIRSSNEYFVACLTRLVSLQKTMHNPSKEVSRNQFDRIKGFSGHLLMLISRNINYVSEELRNLGTLKNFNEYFQEKFNPLLVNRTKMNKWINTFHKLFIHLKCCLDQLIHFLSCFEDDQENVLKLEEESHYFLYSKVNRDLISSVVKDTAAYLNELPLHTLLNQEILTQTHLDNLTDMFSKLKDIATSLQSTLDQVDFNKSDHLNNSTIVVQLNNVCSQILSDTEKFQTDFQCDEENETPEDMQRIFDDGEKFLVSLLFTVESLLKKLKCHMQRKSLEDNDCFQSFEKAITNSCEIILIRECFKSDKIVKRLKLLWSKINAITSEKILRETSKLMSCIHFFVREYVALHEYFISILVASQRTTSKLFYILLGLFNDLCAKGFCLPVEIDENPDSKMENTKFKEISDGGFGEGEGSKDVSEKIESEDQLEDTFKQGSEVQEEEKRNGEDIEDEEKGVEMSEDFDAQLYSPKETEENNSDDDDESSNSENDVDKKMGETDENFAETIDERIWGSDEEDEDAENEDTGNNEGEGRQDPQVVAKNEESGKAEDNVDQNEDEITEVDEECDKDVLNDEYKGEIEDQTKQSETEPLKEPQNDKIEELPEDMELDAHESDVEETPMDAELSESNMDDDNVESGDEEMPEENDNNEDASSAISEAEMGTEDTEEGINADEDVANAEKTSTNFSSNALDQINDDEKGMEQASQPNEQCESNGLAESENTLNEGDGKETFSKPSSDSTIPQRKENSGSRHSLTESSKNDLKRKPILESSKEQNPPQTQKDGFNETSELYQHLNEGEKGDSEVLDMATEEEENKYRPNQENEEAEKPSSDDQFLEPSQEKEEEPDKLNELEIKDSNFSKSKSKDKSMESKPTISNDAVEAEVKDGELVMSHLVPRGPSSTIHTQMNILTQEAEKIDKSWFENLLRVNSTVLDDKEREIASRQMWKEVEMKVNPLVRELCQQLQLVLEPTKKSKLKGDYKTGKRLNMRKVISYIASNFRKDKIWLRRTKPSKREYQIIVAVDDSLSMADNQSKQLAFESLALLAKSLTLIEAGEMAVMSFGDETRLLHSFDEPFTASSGAKLLYQFQFSQEHTRIADLLTNALGIMNKHRRNTTSDLSQLLLIISDGRGLFNEGELIVRSAVQRMRSCGVFVVFVVIDNPNNKDSILDIRVPVFNESGGVTIQTYMEKFPFPFYLILRDINSMPHVLGEALRQWFELVTSSDH</sequence>
<dbReference type="GO" id="GO:0005654">
    <property type="term" value="C:nucleoplasm"/>
    <property type="evidence" value="ECO:0007669"/>
    <property type="project" value="UniProtKB-SubCell"/>
</dbReference>
<dbReference type="FunFam" id="3.40.50.300:FF:001384">
    <property type="entry name" value="Midasin"/>
    <property type="match status" value="1"/>
</dbReference>
<organism evidence="12 13">
    <name type="scientific">Leptotrombidium deliense</name>
    <dbReference type="NCBI Taxonomy" id="299467"/>
    <lineage>
        <taxon>Eukaryota</taxon>
        <taxon>Metazoa</taxon>
        <taxon>Ecdysozoa</taxon>
        <taxon>Arthropoda</taxon>
        <taxon>Chelicerata</taxon>
        <taxon>Arachnida</taxon>
        <taxon>Acari</taxon>
        <taxon>Acariformes</taxon>
        <taxon>Trombidiformes</taxon>
        <taxon>Prostigmata</taxon>
        <taxon>Anystina</taxon>
        <taxon>Parasitengona</taxon>
        <taxon>Trombiculoidea</taxon>
        <taxon>Trombiculidae</taxon>
        <taxon>Leptotrombidium</taxon>
    </lineage>
</organism>
<dbReference type="SMART" id="SM00382">
    <property type="entry name" value="AAA"/>
    <property type="match status" value="6"/>
</dbReference>
<dbReference type="GO" id="GO:0005730">
    <property type="term" value="C:nucleolus"/>
    <property type="evidence" value="ECO:0007669"/>
    <property type="project" value="UniProtKB-SubCell"/>
</dbReference>
<evidence type="ECO:0000313" key="13">
    <source>
        <dbReference type="Proteomes" id="UP000288716"/>
    </source>
</evidence>
<feature type="compositionally biased region" description="Polar residues" evidence="10">
    <location>
        <begin position="4498"/>
        <end position="4507"/>
    </location>
</feature>